<evidence type="ECO:0000313" key="3">
    <source>
        <dbReference type="Proteomes" id="UP000246410"/>
    </source>
</evidence>
<evidence type="ECO:0000256" key="1">
    <source>
        <dbReference type="SAM" id="Phobius"/>
    </source>
</evidence>
<keyword evidence="3" id="KW-1185">Reference proteome</keyword>
<accession>A0A317N9T3</accession>
<dbReference type="AlphaFoldDB" id="A0A317N9T3"/>
<gene>
    <name evidence="2" type="ORF">DFR69_11381</name>
</gene>
<name>A0A317N9T3_9NOCA</name>
<feature type="transmembrane region" description="Helical" evidence="1">
    <location>
        <begin position="54"/>
        <end position="74"/>
    </location>
</feature>
<keyword evidence="1" id="KW-1133">Transmembrane helix</keyword>
<proteinExistence type="predicted"/>
<evidence type="ECO:0000313" key="2">
    <source>
        <dbReference type="EMBL" id="PWV70368.1"/>
    </source>
</evidence>
<keyword evidence="1" id="KW-0472">Membrane</keyword>
<dbReference type="EMBL" id="QGTL01000013">
    <property type="protein sequence ID" value="PWV70368.1"/>
    <property type="molecule type" value="Genomic_DNA"/>
</dbReference>
<sequence>MLITALVLALAGFLRRGRGRRADTATAPRAPRVGRVVAAVRRGAVRLVREPMPALSAAVAVFGLAIVGTHLLCAGPA</sequence>
<protein>
    <submittedName>
        <fullName evidence="2">Uncharacterized protein</fullName>
    </submittedName>
</protein>
<organism evidence="2 3">
    <name type="scientific">Nocardia neocaledoniensis</name>
    <dbReference type="NCBI Taxonomy" id="236511"/>
    <lineage>
        <taxon>Bacteria</taxon>
        <taxon>Bacillati</taxon>
        <taxon>Actinomycetota</taxon>
        <taxon>Actinomycetes</taxon>
        <taxon>Mycobacteriales</taxon>
        <taxon>Nocardiaceae</taxon>
        <taxon>Nocardia</taxon>
    </lineage>
</organism>
<reference evidence="2 3" key="1">
    <citation type="submission" date="2018-05" db="EMBL/GenBank/DDBJ databases">
        <title>Genomic Encyclopedia of Type Strains, Phase IV (KMG-IV): sequencing the most valuable type-strain genomes for metagenomic binning, comparative biology and taxonomic classification.</title>
        <authorList>
            <person name="Goeker M."/>
        </authorList>
    </citation>
    <scope>NUCLEOTIDE SEQUENCE [LARGE SCALE GENOMIC DNA]</scope>
    <source>
        <strain evidence="2 3">DSM 44717</strain>
    </source>
</reference>
<comment type="caution">
    <text evidence="2">The sequence shown here is derived from an EMBL/GenBank/DDBJ whole genome shotgun (WGS) entry which is preliminary data.</text>
</comment>
<dbReference type="RefSeq" id="WP_110040634.1">
    <property type="nucleotide sequence ID" value="NZ_QGTL01000013.1"/>
</dbReference>
<dbReference type="Proteomes" id="UP000246410">
    <property type="component" value="Unassembled WGS sequence"/>
</dbReference>
<keyword evidence="1" id="KW-0812">Transmembrane</keyword>